<organism evidence="1 2">
    <name type="scientific">Levilactobacillus suantsaiihabitans</name>
    <dbReference type="NCBI Taxonomy" id="2487722"/>
    <lineage>
        <taxon>Bacteria</taxon>
        <taxon>Bacillati</taxon>
        <taxon>Bacillota</taxon>
        <taxon>Bacilli</taxon>
        <taxon>Lactobacillales</taxon>
        <taxon>Lactobacillaceae</taxon>
        <taxon>Levilactobacillus</taxon>
    </lineage>
</organism>
<dbReference type="EMBL" id="RKLX01000019">
    <property type="protein sequence ID" value="TGD17968.1"/>
    <property type="molecule type" value="Genomic_DNA"/>
</dbReference>
<evidence type="ECO:0000313" key="1">
    <source>
        <dbReference type="EMBL" id="TGD17968.1"/>
    </source>
</evidence>
<protein>
    <submittedName>
        <fullName evidence="1">Uncharacterized protein</fullName>
    </submittedName>
</protein>
<keyword evidence="2" id="KW-1185">Reference proteome</keyword>
<dbReference type="AlphaFoldDB" id="A0A4Z0JA68"/>
<evidence type="ECO:0000313" key="2">
    <source>
        <dbReference type="Proteomes" id="UP000297348"/>
    </source>
</evidence>
<comment type="caution">
    <text evidence="1">The sequence shown here is derived from an EMBL/GenBank/DDBJ whole genome shotgun (WGS) entry which is preliminary data.</text>
</comment>
<dbReference type="OrthoDB" id="2295221at2"/>
<proteinExistence type="predicted"/>
<accession>A0A4Z0JA68</accession>
<dbReference type="Proteomes" id="UP000297348">
    <property type="component" value="Unassembled WGS sequence"/>
</dbReference>
<reference evidence="1 2" key="1">
    <citation type="submission" date="2018-10" db="EMBL/GenBank/DDBJ databases">
        <title>Lactobacillus sp. R7 and Lactobacillus sp. R19 isolated from fermented mustard green product of Taiwan.</title>
        <authorList>
            <person name="Lin S.-T."/>
        </authorList>
    </citation>
    <scope>NUCLEOTIDE SEQUENCE [LARGE SCALE GENOMIC DNA]</scope>
    <source>
        <strain evidence="1 2">BCRC 81129</strain>
    </source>
</reference>
<gene>
    <name evidence="1" type="ORF">EGT51_10360</name>
</gene>
<dbReference type="RefSeq" id="WP_135368610.1">
    <property type="nucleotide sequence ID" value="NZ_RKLX01000019.1"/>
</dbReference>
<name>A0A4Z0JA68_9LACO</name>
<sequence length="136" mass="15957">MTDYSEAYSKTLANINGRMEDLRKTLLSLQNTLNLPKVLRPQLHPYLFDDKLTRSQACDLYIESQTKLDYLFKLLLFIERDQYGALAEGFTDFFDKRDLYWWQSALSLQGSPQYLEHEIIAPEYYELAQEQAVADS</sequence>